<reference evidence="2 3" key="1">
    <citation type="submission" date="2018-08" db="EMBL/GenBank/DDBJ databases">
        <title>The first complete genome of Treponema rectale (CHPAT), a commensal spirochete of the bovine rectum.</title>
        <authorList>
            <person name="Staton G.J."/>
            <person name="Clegg S.R."/>
            <person name="Carter S.D."/>
            <person name="Radford A.D."/>
            <person name="Darby A."/>
            <person name="Hall N."/>
            <person name="Birtles R.J."/>
            <person name="Evans N.J."/>
        </authorList>
    </citation>
    <scope>NUCLEOTIDE SEQUENCE [LARGE SCALE GENOMIC DNA]</scope>
    <source>
        <strain evidence="2 3">CHPA</strain>
    </source>
</reference>
<dbReference type="Proteomes" id="UP000593591">
    <property type="component" value="Chromosome"/>
</dbReference>
<keyword evidence="1" id="KW-0812">Transmembrane</keyword>
<keyword evidence="1" id="KW-0472">Membrane</keyword>
<name>A0A7M1XL74_9SPIR</name>
<evidence type="ECO:0000256" key="1">
    <source>
        <dbReference type="SAM" id="Phobius"/>
    </source>
</evidence>
<evidence type="ECO:0000313" key="2">
    <source>
        <dbReference type="EMBL" id="QOS40454.1"/>
    </source>
</evidence>
<proteinExistence type="predicted"/>
<dbReference type="KEGG" id="trc:DYE49_08290"/>
<dbReference type="EMBL" id="CP031517">
    <property type="protein sequence ID" value="QOS40454.1"/>
    <property type="molecule type" value="Genomic_DNA"/>
</dbReference>
<sequence>MIEIWKSQYRIIYGVVILFFFALIFYLKGVNMKKLIFPLSVLFILSFFSAGCSLKEEKTASVVFKLDSKLVSKINSSARTLSPEEMAGMFFDISLKGDYEESQTIPVMEGAQARFMQVPVDSEIYAEAEAYRIVDEEKKILYSGKTDSFIVKPGENQIPLKLKKVTDPNGNSDTVETITIYISATGSDETGTGSQELPFASITYAVSTMNKKAIYNLKVDGVLTGVQQKISETGEAVEIILSGANGCDATLTPQDAIDRGISASTNGTTNGNALIIDTDIPVTIEDLKIMRGAAADGSAVKVCQGATVKLGNGVLITQNYYQSGFGTVRNEGTLFMYGSAVIGDRNASASAKDSSSTSLITSGENANYSGSGGGIYNGSNDSAADISASLYLGYSGFEDDGETLVKEELTGGIYKNGGGGIYNSSNSYVYFDSGNIEWNAKTSGAGIYNAAGATLKMSGGNILNNISTSSSDVAGAGVYNEASSSMFVMSGGTINQNKAICTNTSSSSFHGYGGGVFNGGKMFMCGSAVIGNKDATSSADSENNGNYAREGGGIYCEYNSANSQISELYLGYVPDDDGSSYSESKLSGGIYYNYADTLSSQTDGGGAICSMGQVKISSGTIAFNATSRNGGGVYYLGNTSCNLEIDGGIISSNKADGCGGALCIAGKSSGGPNALYLGGSFEIPEADDLSNDIYLGGTTDSYYSRIYLTKSLDGSFSALVTPESYTENRQLVMLSDDSSATLEPETSCFKIRQPSGINYVWTLDSEAKLVKATGYMEGTFDGNYVSRTLKSASGFTVITSDLTGWDNGWYLVDSDIEISERITVSGSVNLILCDGATLTASKGITVSSGNTFTVYGQSEDSGKLIASGFSDYDEYGENSGAAIGGIWSDMDSNLDAAGSGSIIVHGGTITATSGSNCAGIGTAGQEDEIVTGSFTIFGGSVTASGGDGAAGIGGRNDGGTVIIYDGTVNASCSEDWGAGIGGGFDGKGGNVTIYGGSVTATGGGGSDAGAAGIGGGGSSGSTGGDGGSVSIYGGTVVASGGNGGAGIGGGKGASNQGSLIVGDGLTLLGGSSADSAVETTADDYIASPGFFVKIE</sequence>
<accession>A0A7M1XL74</accession>
<feature type="transmembrane region" description="Helical" evidence="1">
    <location>
        <begin position="12"/>
        <end position="29"/>
    </location>
</feature>
<keyword evidence="1" id="KW-1133">Transmembrane helix</keyword>
<protein>
    <submittedName>
        <fullName evidence="2">Uncharacterized protein</fullName>
    </submittedName>
</protein>
<evidence type="ECO:0000313" key="3">
    <source>
        <dbReference type="Proteomes" id="UP000593591"/>
    </source>
</evidence>
<organism evidence="2 3">
    <name type="scientific">Treponema rectale</name>
    <dbReference type="NCBI Taxonomy" id="744512"/>
    <lineage>
        <taxon>Bacteria</taxon>
        <taxon>Pseudomonadati</taxon>
        <taxon>Spirochaetota</taxon>
        <taxon>Spirochaetia</taxon>
        <taxon>Spirochaetales</taxon>
        <taxon>Treponemataceae</taxon>
        <taxon>Treponema</taxon>
    </lineage>
</organism>
<dbReference type="Pfam" id="PF18889">
    <property type="entry name" value="Beta_helix_3"/>
    <property type="match status" value="5"/>
</dbReference>
<dbReference type="AlphaFoldDB" id="A0A7M1XL74"/>
<dbReference type="Gene3D" id="3.30.1910.20">
    <property type="entry name" value="asparaginyl-tRNA synthetase, N-terminal domain"/>
    <property type="match status" value="1"/>
</dbReference>
<gene>
    <name evidence="2" type="ORF">DYE49_08290</name>
</gene>